<evidence type="ECO:0000313" key="2">
    <source>
        <dbReference type="EMBL" id="KAF2431700.1"/>
    </source>
</evidence>
<dbReference type="Proteomes" id="UP000800235">
    <property type="component" value="Unassembled WGS sequence"/>
</dbReference>
<sequence>MVSTWSQQKNNKADGTLQNEETPDRTLNWLEQVVSADGTSEAGVPENETPMLDHIETASNVDTNTSDMSIDMDFNQLVNYVGSKLVVTLRYDPSKSTASVQKLTSPIGNSKSENAAMKKLVSACQPATFGLNGKDVYDETYRKAIKLEVEQSSTDFCPYAAGIIDEISQSSSSPNTIRWATFYSDCKHEVLEVTDGHRITLTYNLFSVNTGLLAGQSKLLNVKKFPAYDAVKALVKHSYFVGDDNMILGGSDMVIYEVFRALGVHVVVRPILSPRDDDGWGGEGDTLGCNEAGRVVGDELYVLRTTEEIEDWGEVWASAWGGQVRDITWLTNMGGEEDVAVAYVAHGNQPTVNFFYSKAAILASARPF</sequence>
<accession>A0A9P4NU48</accession>
<organism evidence="2 3">
    <name type="scientific">Tothia fuscella</name>
    <dbReference type="NCBI Taxonomy" id="1048955"/>
    <lineage>
        <taxon>Eukaryota</taxon>
        <taxon>Fungi</taxon>
        <taxon>Dikarya</taxon>
        <taxon>Ascomycota</taxon>
        <taxon>Pezizomycotina</taxon>
        <taxon>Dothideomycetes</taxon>
        <taxon>Pleosporomycetidae</taxon>
        <taxon>Venturiales</taxon>
        <taxon>Cylindrosympodiaceae</taxon>
        <taxon>Tothia</taxon>
    </lineage>
</organism>
<keyword evidence="3" id="KW-1185">Reference proteome</keyword>
<protein>
    <submittedName>
        <fullName evidence="2">Uncharacterized protein</fullName>
    </submittedName>
</protein>
<name>A0A9P4NU48_9PEZI</name>
<dbReference type="PANTHER" id="PTHR33099">
    <property type="entry name" value="FE2OG DIOXYGENASE DOMAIN-CONTAINING PROTEIN"/>
    <property type="match status" value="1"/>
</dbReference>
<dbReference type="OrthoDB" id="27483at2759"/>
<comment type="caution">
    <text evidence="2">The sequence shown here is derived from an EMBL/GenBank/DDBJ whole genome shotgun (WGS) entry which is preliminary data.</text>
</comment>
<feature type="region of interest" description="Disordered" evidence="1">
    <location>
        <begin position="1"/>
        <end position="25"/>
    </location>
</feature>
<evidence type="ECO:0000256" key="1">
    <source>
        <dbReference type="SAM" id="MobiDB-lite"/>
    </source>
</evidence>
<dbReference type="EMBL" id="MU007030">
    <property type="protein sequence ID" value="KAF2431700.1"/>
    <property type="molecule type" value="Genomic_DNA"/>
</dbReference>
<feature type="compositionally biased region" description="Polar residues" evidence="1">
    <location>
        <begin position="1"/>
        <end position="10"/>
    </location>
</feature>
<proteinExistence type="predicted"/>
<gene>
    <name evidence="2" type="ORF">EJ08DRAFT_696180</name>
</gene>
<dbReference type="PANTHER" id="PTHR33099:SF14">
    <property type="entry name" value="PROLYL 4-HYDROXYLASE ALPHA SUBUNIT FE(2+) 2OG DIOXYGENASE DOMAIN-CONTAINING PROTEIN"/>
    <property type="match status" value="1"/>
</dbReference>
<reference evidence="2" key="1">
    <citation type="journal article" date="2020" name="Stud. Mycol.">
        <title>101 Dothideomycetes genomes: a test case for predicting lifestyles and emergence of pathogens.</title>
        <authorList>
            <person name="Haridas S."/>
            <person name="Albert R."/>
            <person name="Binder M."/>
            <person name="Bloem J."/>
            <person name="Labutti K."/>
            <person name="Salamov A."/>
            <person name="Andreopoulos B."/>
            <person name="Baker S."/>
            <person name="Barry K."/>
            <person name="Bills G."/>
            <person name="Bluhm B."/>
            <person name="Cannon C."/>
            <person name="Castanera R."/>
            <person name="Culley D."/>
            <person name="Daum C."/>
            <person name="Ezra D."/>
            <person name="Gonzalez J."/>
            <person name="Henrissat B."/>
            <person name="Kuo A."/>
            <person name="Liang C."/>
            <person name="Lipzen A."/>
            <person name="Lutzoni F."/>
            <person name="Magnuson J."/>
            <person name="Mondo S."/>
            <person name="Nolan M."/>
            <person name="Ohm R."/>
            <person name="Pangilinan J."/>
            <person name="Park H.-J."/>
            <person name="Ramirez L."/>
            <person name="Alfaro M."/>
            <person name="Sun H."/>
            <person name="Tritt A."/>
            <person name="Yoshinaga Y."/>
            <person name="Zwiers L.-H."/>
            <person name="Turgeon B."/>
            <person name="Goodwin S."/>
            <person name="Spatafora J."/>
            <person name="Crous P."/>
            <person name="Grigoriev I."/>
        </authorList>
    </citation>
    <scope>NUCLEOTIDE SEQUENCE</scope>
    <source>
        <strain evidence="2">CBS 130266</strain>
    </source>
</reference>
<dbReference type="AlphaFoldDB" id="A0A9P4NU48"/>
<evidence type="ECO:0000313" key="3">
    <source>
        <dbReference type="Proteomes" id="UP000800235"/>
    </source>
</evidence>